<reference evidence="1" key="1">
    <citation type="submission" date="2021-03" db="EMBL/GenBank/DDBJ databases">
        <authorList>
            <consortium name="DOE Joint Genome Institute"/>
            <person name="Ahrendt S."/>
            <person name="Looney B.P."/>
            <person name="Miyauchi S."/>
            <person name="Morin E."/>
            <person name="Drula E."/>
            <person name="Courty P.E."/>
            <person name="Chicoki N."/>
            <person name="Fauchery L."/>
            <person name="Kohler A."/>
            <person name="Kuo A."/>
            <person name="Labutti K."/>
            <person name="Pangilinan J."/>
            <person name="Lipzen A."/>
            <person name="Riley R."/>
            <person name="Andreopoulos W."/>
            <person name="He G."/>
            <person name="Johnson J."/>
            <person name="Barry K.W."/>
            <person name="Grigoriev I.V."/>
            <person name="Nagy L."/>
            <person name="Hibbett D."/>
            <person name="Henrissat B."/>
            <person name="Matheny P.B."/>
            <person name="Labbe J."/>
            <person name="Martin F."/>
        </authorList>
    </citation>
    <scope>NUCLEOTIDE SEQUENCE</scope>
    <source>
        <strain evidence="1">HHB10654</strain>
    </source>
</reference>
<dbReference type="Proteomes" id="UP000814140">
    <property type="component" value="Unassembled WGS sequence"/>
</dbReference>
<comment type="caution">
    <text evidence="1">The sequence shown here is derived from an EMBL/GenBank/DDBJ whole genome shotgun (WGS) entry which is preliminary data.</text>
</comment>
<keyword evidence="2" id="KW-1185">Reference proteome</keyword>
<evidence type="ECO:0000313" key="2">
    <source>
        <dbReference type="Proteomes" id="UP000814140"/>
    </source>
</evidence>
<sequence length="70" mass="7492">MWPGPRVGLRLESTCTLVPSGAADRPQGPGKTLNTDARRRRVSTGINSMSLARQDLGMSTPPSSWRNQGG</sequence>
<accession>A0ACB8SMR4</accession>
<gene>
    <name evidence="1" type="ORF">BV25DRAFT_1831649</name>
</gene>
<feature type="non-terminal residue" evidence="1">
    <location>
        <position position="1"/>
    </location>
</feature>
<protein>
    <submittedName>
        <fullName evidence="1">Uncharacterized protein</fullName>
    </submittedName>
</protein>
<name>A0ACB8SMR4_9AGAM</name>
<dbReference type="EMBL" id="MU277254">
    <property type="protein sequence ID" value="KAI0057006.1"/>
    <property type="molecule type" value="Genomic_DNA"/>
</dbReference>
<organism evidence="1 2">
    <name type="scientific">Artomyces pyxidatus</name>
    <dbReference type="NCBI Taxonomy" id="48021"/>
    <lineage>
        <taxon>Eukaryota</taxon>
        <taxon>Fungi</taxon>
        <taxon>Dikarya</taxon>
        <taxon>Basidiomycota</taxon>
        <taxon>Agaricomycotina</taxon>
        <taxon>Agaricomycetes</taxon>
        <taxon>Russulales</taxon>
        <taxon>Auriscalpiaceae</taxon>
        <taxon>Artomyces</taxon>
    </lineage>
</organism>
<evidence type="ECO:0000313" key="1">
    <source>
        <dbReference type="EMBL" id="KAI0057006.1"/>
    </source>
</evidence>
<proteinExistence type="predicted"/>
<reference evidence="1" key="2">
    <citation type="journal article" date="2022" name="New Phytol.">
        <title>Evolutionary transition to the ectomycorrhizal habit in the genomes of a hyperdiverse lineage of mushroom-forming fungi.</title>
        <authorList>
            <person name="Looney B."/>
            <person name="Miyauchi S."/>
            <person name="Morin E."/>
            <person name="Drula E."/>
            <person name="Courty P.E."/>
            <person name="Kohler A."/>
            <person name="Kuo A."/>
            <person name="LaButti K."/>
            <person name="Pangilinan J."/>
            <person name="Lipzen A."/>
            <person name="Riley R."/>
            <person name="Andreopoulos W."/>
            <person name="He G."/>
            <person name="Johnson J."/>
            <person name="Nolan M."/>
            <person name="Tritt A."/>
            <person name="Barry K.W."/>
            <person name="Grigoriev I.V."/>
            <person name="Nagy L.G."/>
            <person name="Hibbett D."/>
            <person name="Henrissat B."/>
            <person name="Matheny P.B."/>
            <person name="Labbe J."/>
            <person name="Martin F.M."/>
        </authorList>
    </citation>
    <scope>NUCLEOTIDE SEQUENCE</scope>
    <source>
        <strain evidence="1">HHB10654</strain>
    </source>
</reference>